<dbReference type="InterPro" id="IPR040198">
    <property type="entry name" value="Fido_containing"/>
</dbReference>
<evidence type="ECO:0000256" key="3">
    <source>
        <dbReference type="PIRSR" id="PIRSR640198-3"/>
    </source>
</evidence>
<evidence type="ECO:0000259" key="4">
    <source>
        <dbReference type="PROSITE" id="PS51459"/>
    </source>
</evidence>
<dbReference type="PROSITE" id="PS51459">
    <property type="entry name" value="FIDO"/>
    <property type="match status" value="1"/>
</dbReference>
<dbReference type="AlphaFoldDB" id="C9LTH0"/>
<feature type="active site" evidence="1">
    <location>
        <position position="190"/>
    </location>
</feature>
<sequence length="267" mass="31043">MGKEVSARGMCMDKYDEILLAWRNLNIRNVAELEAALNGYVVQFAYHSGKMENPNITYHDTREIFDHDGVTNFTGDVRTIFEIRNAKDASNLVLDAFARKTSLTPEFILELHHELTKNTYDPRRWQVGERPGAFKKHDYVTGRYEVGSAPEDVQTELADLLDEIHQDTIRTNENIFTAAAYLHARFENIHPFADGNGRVGRLVMNYFLLRNNHPPIVIHEEDRKLYYQSLEAFDVKEEIAPLKLFLKAELVKTWDRPRFLRHAHVSR</sequence>
<evidence type="ECO:0000256" key="2">
    <source>
        <dbReference type="PIRSR" id="PIRSR640198-2"/>
    </source>
</evidence>
<protein>
    <submittedName>
        <fullName evidence="5">Fic family protein</fullName>
    </submittedName>
</protein>
<dbReference type="InterPro" id="IPR036597">
    <property type="entry name" value="Fido-like_dom_sf"/>
</dbReference>
<organism evidence="5 6">
    <name type="scientific">Selenomonas sputigena (strain ATCC 35185 / DSM 20758 / CCUG 44933 / VPI D19B-28)</name>
    <dbReference type="NCBI Taxonomy" id="546271"/>
    <lineage>
        <taxon>Bacteria</taxon>
        <taxon>Bacillati</taxon>
        <taxon>Bacillota</taxon>
        <taxon>Negativicutes</taxon>
        <taxon>Selenomonadales</taxon>
        <taxon>Selenomonadaceae</taxon>
        <taxon>Selenomonas</taxon>
    </lineage>
</organism>
<dbReference type="PANTHER" id="PTHR13504">
    <property type="entry name" value="FIDO DOMAIN-CONTAINING PROTEIN DDB_G0283145"/>
    <property type="match status" value="1"/>
</dbReference>
<feature type="domain" description="Fido" evidence="4">
    <location>
        <begin position="103"/>
        <end position="248"/>
    </location>
</feature>
<dbReference type="STRING" id="546271.Selsp_1455"/>
<dbReference type="GO" id="GO:0005524">
    <property type="term" value="F:ATP binding"/>
    <property type="evidence" value="ECO:0007669"/>
    <property type="project" value="UniProtKB-KW"/>
</dbReference>
<dbReference type="Proteomes" id="UP000003505">
    <property type="component" value="Unassembled WGS sequence"/>
</dbReference>
<evidence type="ECO:0000256" key="1">
    <source>
        <dbReference type="PIRSR" id="PIRSR640198-1"/>
    </source>
</evidence>
<dbReference type="EMBL" id="ACKP02000014">
    <property type="protein sequence ID" value="EEX77846.1"/>
    <property type="molecule type" value="Genomic_DNA"/>
</dbReference>
<dbReference type="Gene3D" id="1.10.3290.10">
    <property type="entry name" value="Fido-like domain"/>
    <property type="match status" value="1"/>
</dbReference>
<dbReference type="Pfam" id="PF02661">
    <property type="entry name" value="Fic"/>
    <property type="match status" value="1"/>
</dbReference>
<reference evidence="5 6" key="1">
    <citation type="submission" date="2009-09" db="EMBL/GenBank/DDBJ databases">
        <authorList>
            <person name="Weinstock G."/>
            <person name="Sodergren E."/>
            <person name="Clifton S."/>
            <person name="Fulton L."/>
            <person name="Fulton B."/>
            <person name="Courtney L."/>
            <person name="Fronick C."/>
            <person name="Harrison M."/>
            <person name="Strong C."/>
            <person name="Farmer C."/>
            <person name="Delahaunty K."/>
            <person name="Markovic C."/>
            <person name="Hall O."/>
            <person name="Minx P."/>
            <person name="Tomlinson C."/>
            <person name="Mitreva M."/>
            <person name="Nelson J."/>
            <person name="Hou S."/>
            <person name="Wollam A."/>
            <person name="Pepin K.H."/>
            <person name="Johnson M."/>
            <person name="Bhonagiri V."/>
            <person name="Nash W.E."/>
            <person name="Warren W."/>
            <person name="Chinwalla A."/>
            <person name="Mardis E.R."/>
            <person name="Wilson R.K."/>
        </authorList>
    </citation>
    <scope>NUCLEOTIDE SEQUENCE [LARGE SCALE GENOMIC DNA]</scope>
    <source>
        <strain evidence="6">ATCC 35185 / DSM 20758 / VPI D19B-28</strain>
    </source>
</reference>
<dbReference type="PANTHER" id="PTHR13504:SF38">
    <property type="entry name" value="FIDO DOMAIN-CONTAINING PROTEIN"/>
    <property type="match status" value="1"/>
</dbReference>
<dbReference type="InterPro" id="IPR003812">
    <property type="entry name" value="Fido"/>
</dbReference>
<evidence type="ECO:0000313" key="5">
    <source>
        <dbReference type="EMBL" id="EEX77846.1"/>
    </source>
</evidence>
<evidence type="ECO:0000313" key="6">
    <source>
        <dbReference type="Proteomes" id="UP000003505"/>
    </source>
</evidence>
<feature type="binding site" evidence="2">
    <location>
        <begin position="194"/>
        <end position="201"/>
    </location>
    <ligand>
        <name>ATP</name>
        <dbReference type="ChEBI" id="CHEBI:30616"/>
    </ligand>
</feature>
<feature type="site" description="Important for autoinhibition of adenylyltransferase activity" evidence="3">
    <location>
        <position position="52"/>
    </location>
</feature>
<feature type="binding site" evidence="2">
    <location>
        <begin position="226"/>
        <end position="227"/>
    </location>
    <ligand>
        <name>ATP</name>
        <dbReference type="ChEBI" id="CHEBI:30616"/>
    </ligand>
</feature>
<dbReference type="eggNOG" id="COG3177">
    <property type="taxonomic scope" value="Bacteria"/>
</dbReference>
<proteinExistence type="predicted"/>
<accession>C9LTH0</accession>
<dbReference type="SUPFAM" id="SSF140931">
    <property type="entry name" value="Fic-like"/>
    <property type="match status" value="1"/>
</dbReference>
<gene>
    <name evidence="5" type="ORF">SELSPUOL_00753</name>
</gene>
<keyword evidence="2" id="KW-0067">ATP-binding</keyword>
<name>C9LTH0_SELS3</name>
<comment type="caution">
    <text evidence="5">The sequence shown here is derived from an EMBL/GenBank/DDBJ whole genome shotgun (WGS) entry which is preliminary data.</text>
</comment>
<keyword evidence="2" id="KW-0547">Nucleotide-binding</keyword>